<dbReference type="SUPFAM" id="SSF54768">
    <property type="entry name" value="dsRNA-binding domain-like"/>
    <property type="match status" value="1"/>
</dbReference>
<reference evidence="1 2" key="1">
    <citation type="submission" date="2014-04" db="EMBL/GenBank/DDBJ databases">
        <authorList>
            <consortium name="DOE Joint Genome Institute"/>
            <person name="Kuo A."/>
            <person name="Girlanda M."/>
            <person name="Perotto S."/>
            <person name="Kohler A."/>
            <person name="Nagy L.G."/>
            <person name="Floudas D."/>
            <person name="Copeland A."/>
            <person name="Barry K.W."/>
            <person name="Cichocki N."/>
            <person name="Veneault-Fourrey C."/>
            <person name="LaButti K."/>
            <person name="Lindquist E.A."/>
            <person name="Lipzen A."/>
            <person name="Lundell T."/>
            <person name="Morin E."/>
            <person name="Murat C."/>
            <person name="Sun H."/>
            <person name="Tunlid A."/>
            <person name="Henrissat B."/>
            <person name="Grigoriev I.V."/>
            <person name="Hibbett D.S."/>
            <person name="Martin F."/>
            <person name="Nordberg H.P."/>
            <person name="Cantor M.N."/>
            <person name="Hua S.X."/>
        </authorList>
    </citation>
    <scope>NUCLEOTIDE SEQUENCE [LARGE SCALE GENOMIC DNA]</scope>
    <source>
        <strain evidence="1 2">MUT 4182</strain>
    </source>
</reference>
<dbReference type="AlphaFoldDB" id="A0A0C3K2L7"/>
<organism evidence="1 2">
    <name type="scientific">Tulasnella calospora MUT 4182</name>
    <dbReference type="NCBI Taxonomy" id="1051891"/>
    <lineage>
        <taxon>Eukaryota</taxon>
        <taxon>Fungi</taxon>
        <taxon>Dikarya</taxon>
        <taxon>Basidiomycota</taxon>
        <taxon>Agaricomycotina</taxon>
        <taxon>Agaricomycetes</taxon>
        <taxon>Cantharellales</taxon>
        <taxon>Tulasnellaceae</taxon>
        <taxon>Tulasnella</taxon>
    </lineage>
</organism>
<gene>
    <name evidence="1" type="ORF">M407DRAFT_34754</name>
</gene>
<dbReference type="HOGENOM" id="CLU_177207_0_0_1"/>
<evidence type="ECO:0000313" key="2">
    <source>
        <dbReference type="Proteomes" id="UP000054248"/>
    </source>
</evidence>
<dbReference type="EMBL" id="KN823890">
    <property type="protein sequence ID" value="KIO15663.1"/>
    <property type="molecule type" value="Genomic_DNA"/>
</dbReference>
<dbReference type="CDD" id="cd00048">
    <property type="entry name" value="DSRM_SF"/>
    <property type="match status" value="1"/>
</dbReference>
<name>A0A0C3K2L7_9AGAM</name>
<sequence>MSSKNNKGNPYNQYRMQLNTIEQDGYAKFKIENEPAGEANKPTWTSIVTITDVRPDLAKSIEIQTSCQGTGLTKSDAKDAACQKMLQVFAACNIFPKVES</sequence>
<proteinExistence type="predicted"/>
<keyword evidence="2" id="KW-1185">Reference proteome</keyword>
<protein>
    <recommendedName>
        <fullName evidence="3">DRBM domain-containing protein</fullName>
    </recommendedName>
</protein>
<evidence type="ECO:0008006" key="3">
    <source>
        <dbReference type="Google" id="ProtNLM"/>
    </source>
</evidence>
<evidence type="ECO:0000313" key="1">
    <source>
        <dbReference type="EMBL" id="KIO15663.1"/>
    </source>
</evidence>
<dbReference type="OrthoDB" id="3251059at2759"/>
<dbReference type="Gene3D" id="3.30.160.20">
    <property type="match status" value="1"/>
</dbReference>
<accession>A0A0C3K2L7</accession>
<reference evidence="2" key="2">
    <citation type="submission" date="2015-01" db="EMBL/GenBank/DDBJ databases">
        <title>Evolutionary Origins and Diversification of the Mycorrhizal Mutualists.</title>
        <authorList>
            <consortium name="DOE Joint Genome Institute"/>
            <consortium name="Mycorrhizal Genomics Consortium"/>
            <person name="Kohler A."/>
            <person name="Kuo A."/>
            <person name="Nagy L.G."/>
            <person name="Floudas D."/>
            <person name="Copeland A."/>
            <person name="Barry K.W."/>
            <person name="Cichocki N."/>
            <person name="Veneault-Fourrey C."/>
            <person name="LaButti K."/>
            <person name="Lindquist E.A."/>
            <person name="Lipzen A."/>
            <person name="Lundell T."/>
            <person name="Morin E."/>
            <person name="Murat C."/>
            <person name="Riley R."/>
            <person name="Ohm R."/>
            <person name="Sun H."/>
            <person name="Tunlid A."/>
            <person name="Henrissat B."/>
            <person name="Grigoriev I.V."/>
            <person name="Hibbett D.S."/>
            <person name="Martin F."/>
        </authorList>
    </citation>
    <scope>NUCLEOTIDE SEQUENCE [LARGE SCALE GENOMIC DNA]</scope>
    <source>
        <strain evidence="2">MUT 4182</strain>
    </source>
</reference>
<dbReference type="Proteomes" id="UP000054248">
    <property type="component" value="Unassembled WGS sequence"/>
</dbReference>